<evidence type="ECO:0000313" key="3">
    <source>
        <dbReference type="Proteomes" id="UP000011668"/>
    </source>
</evidence>
<dbReference type="HOGENOM" id="CLU_026673_3_4_1"/>
<protein>
    <submittedName>
        <fullName evidence="2">Zinc-binding dehydrogenase domain-containing protein</fullName>
    </submittedName>
</protein>
<organism evidence="2 3">
    <name type="scientific">Thanatephorus cucumeris (strain AG1-IA)</name>
    <name type="common">Rice sheath blight fungus</name>
    <name type="synonym">Rhizoctonia solani</name>
    <dbReference type="NCBI Taxonomy" id="983506"/>
    <lineage>
        <taxon>Eukaryota</taxon>
        <taxon>Fungi</taxon>
        <taxon>Dikarya</taxon>
        <taxon>Basidiomycota</taxon>
        <taxon>Agaricomycotina</taxon>
        <taxon>Agaricomycetes</taxon>
        <taxon>Cantharellales</taxon>
        <taxon>Ceratobasidiaceae</taxon>
        <taxon>Rhizoctonia</taxon>
        <taxon>Rhizoctonia solani AG-1</taxon>
    </lineage>
</organism>
<accession>L8X1Q3</accession>
<dbReference type="SMART" id="SM00829">
    <property type="entry name" value="PKS_ER"/>
    <property type="match status" value="1"/>
</dbReference>
<dbReference type="Gene3D" id="3.90.180.10">
    <property type="entry name" value="Medium-chain alcohol dehydrogenases, catalytic domain"/>
    <property type="match status" value="1"/>
</dbReference>
<gene>
    <name evidence="2" type="ORF">AG1IA_02946</name>
</gene>
<dbReference type="GO" id="GO:0016491">
    <property type="term" value="F:oxidoreductase activity"/>
    <property type="evidence" value="ECO:0007669"/>
    <property type="project" value="InterPro"/>
</dbReference>
<dbReference type="PANTHER" id="PTHR45033">
    <property type="match status" value="1"/>
</dbReference>
<reference evidence="2 3" key="1">
    <citation type="journal article" date="2013" name="Nat. Commun.">
        <title>The evolution and pathogenic mechanisms of the rice sheath blight pathogen.</title>
        <authorList>
            <person name="Zheng A."/>
            <person name="Lin R."/>
            <person name="Xu L."/>
            <person name="Qin P."/>
            <person name="Tang C."/>
            <person name="Ai P."/>
            <person name="Zhang D."/>
            <person name="Liu Y."/>
            <person name="Sun Z."/>
            <person name="Feng H."/>
            <person name="Wang Y."/>
            <person name="Chen Y."/>
            <person name="Liang X."/>
            <person name="Fu R."/>
            <person name="Li Q."/>
            <person name="Zhang J."/>
            <person name="Yu X."/>
            <person name="Xie Z."/>
            <person name="Ding L."/>
            <person name="Guan P."/>
            <person name="Tang J."/>
            <person name="Liang Y."/>
            <person name="Wang S."/>
            <person name="Deng Q."/>
            <person name="Li S."/>
            <person name="Zhu J."/>
            <person name="Wang L."/>
            <person name="Liu H."/>
            <person name="Li P."/>
        </authorList>
    </citation>
    <scope>NUCLEOTIDE SEQUENCE [LARGE SCALE GENOMIC DNA]</scope>
    <source>
        <strain evidence="3">AG-1 IA</strain>
    </source>
</reference>
<dbReference type="EMBL" id="AFRT01000628">
    <property type="protein sequence ID" value="ELU43027.1"/>
    <property type="molecule type" value="Genomic_DNA"/>
</dbReference>
<evidence type="ECO:0000259" key="1">
    <source>
        <dbReference type="SMART" id="SM00829"/>
    </source>
</evidence>
<dbReference type="Pfam" id="PF00107">
    <property type="entry name" value="ADH_zinc_N"/>
    <property type="match status" value="1"/>
</dbReference>
<dbReference type="PANTHER" id="PTHR45033:SF2">
    <property type="entry name" value="ZINC-TYPE ALCOHOL DEHYDROGENASE-LIKE PROTEIN C1773.06C"/>
    <property type="match status" value="1"/>
</dbReference>
<name>L8X1Q3_THACA</name>
<dbReference type="InterPro" id="IPR036291">
    <property type="entry name" value="NAD(P)-bd_dom_sf"/>
</dbReference>
<keyword evidence="3" id="KW-1185">Reference proteome</keyword>
<dbReference type="CDD" id="cd08276">
    <property type="entry name" value="MDR7"/>
    <property type="match status" value="1"/>
</dbReference>
<feature type="domain" description="Enoyl reductase (ER)" evidence="1">
    <location>
        <begin position="22"/>
        <end position="383"/>
    </location>
</feature>
<dbReference type="InterPro" id="IPR013149">
    <property type="entry name" value="ADH-like_C"/>
</dbReference>
<sequence length="386" mass="41611">MSTIPTTAQAWRFPVDQKSWNGHKSLELREVKITPPKQGEVLVKLRAAALNYRYVARNTQLASLLIELTLIGKGQYPGPLSTGPDGQGLIPSCDGAGEVVAVGEGVTQWRKGDRVHSLFFETWFDGPIQVRGIFGGGTPGCLAQYRYSKTMIVNAHTLTISHRVFDAKALLPIPAHLSYEEAATIPCAALTAWHSLFEKRPVTKDSTVLVLGSGGVSVFGAQLAKAAGARVIATTSSKEKAAKYKDLGVDDIINYREVPEWSNKVRELTEGKGVEHVLEVGGQGTLMQSIKSAKREGLVHVIGAVAQGNPGGETIQDLAMTLLFGQALIAGIVVGSKAMCERLDAFMAEHKIKPVIDRVFGWTEVVNALDYQLSGSHFGKIVVKID</sequence>
<dbReference type="SUPFAM" id="SSF51735">
    <property type="entry name" value="NAD(P)-binding Rossmann-fold domains"/>
    <property type="match status" value="1"/>
</dbReference>
<dbReference type="OMA" id="EAYQYLS"/>
<evidence type="ECO:0000313" key="2">
    <source>
        <dbReference type="EMBL" id="ELU43027.1"/>
    </source>
</evidence>
<dbReference type="InterPro" id="IPR020843">
    <property type="entry name" value="ER"/>
</dbReference>
<dbReference type="InterPro" id="IPR013154">
    <property type="entry name" value="ADH-like_N"/>
</dbReference>
<dbReference type="AlphaFoldDB" id="L8X1Q3"/>
<dbReference type="InterPro" id="IPR011032">
    <property type="entry name" value="GroES-like_sf"/>
</dbReference>
<dbReference type="STRING" id="983506.L8X1Q3"/>
<dbReference type="SUPFAM" id="SSF50129">
    <property type="entry name" value="GroES-like"/>
    <property type="match status" value="1"/>
</dbReference>
<dbReference type="InterPro" id="IPR052711">
    <property type="entry name" value="Zinc_ADH-like"/>
</dbReference>
<dbReference type="Proteomes" id="UP000011668">
    <property type="component" value="Unassembled WGS sequence"/>
</dbReference>
<dbReference type="Pfam" id="PF08240">
    <property type="entry name" value="ADH_N"/>
    <property type="match status" value="1"/>
</dbReference>
<proteinExistence type="predicted"/>
<dbReference type="OrthoDB" id="9930022at2759"/>
<comment type="caution">
    <text evidence="2">The sequence shown here is derived from an EMBL/GenBank/DDBJ whole genome shotgun (WGS) entry which is preliminary data.</text>
</comment>
<dbReference type="Gene3D" id="3.40.50.720">
    <property type="entry name" value="NAD(P)-binding Rossmann-like Domain"/>
    <property type="match status" value="1"/>
</dbReference>